<proteinExistence type="predicted"/>
<accession>A0A2J6TBN7</accession>
<sequence length="170" mass="18891">MEMQKTENCRWQVAPCESKGPYRTPLVEACHQRARRRCSRGSLLLNTHWRRSQLCTHTTGTPEPSPRVVTATNRNESAAMIGHAPQPRSAGRRGRHPSFFLLKRKAFLWSATGDCAGVEAAEPEHGYGASSSTAWHSSALLRLLISRLLGLCAIERRLDGAGKGCVRWGW</sequence>
<dbReference type="GeneID" id="36580543"/>
<keyword evidence="2" id="KW-1185">Reference proteome</keyword>
<reference evidence="1 2" key="1">
    <citation type="submission" date="2016-04" db="EMBL/GenBank/DDBJ databases">
        <title>A degradative enzymes factory behind the ericoid mycorrhizal symbiosis.</title>
        <authorList>
            <consortium name="DOE Joint Genome Institute"/>
            <person name="Martino E."/>
            <person name="Morin E."/>
            <person name="Grelet G."/>
            <person name="Kuo A."/>
            <person name="Kohler A."/>
            <person name="Daghino S."/>
            <person name="Barry K."/>
            <person name="Choi C."/>
            <person name="Cichocki N."/>
            <person name="Clum A."/>
            <person name="Copeland A."/>
            <person name="Hainaut M."/>
            <person name="Haridas S."/>
            <person name="Labutti K."/>
            <person name="Lindquist E."/>
            <person name="Lipzen A."/>
            <person name="Khouja H.-R."/>
            <person name="Murat C."/>
            <person name="Ohm R."/>
            <person name="Olson A."/>
            <person name="Spatafora J."/>
            <person name="Veneault-Fourrey C."/>
            <person name="Henrissat B."/>
            <person name="Grigoriev I."/>
            <person name="Martin F."/>
            <person name="Perotto S."/>
        </authorList>
    </citation>
    <scope>NUCLEOTIDE SEQUENCE [LARGE SCALE GENOMIC DNA]</scope>
    <source>
        <strain evidence="1 2">E</strain>
    </source>
</reference>
<protein>
    <submittedName>
        <fullName evidence="1">Uncharacterized protein</fullName>
    </submittedName>
</protein>
<evidence type="ECO:0000313" key="2">
    <source>
        <dbReference type="Proteomes" id="UP000235371"/>
    </source>
</evidence>
<gene>
    <name evidence="1" type="ORF">K444DRAFT_392957</name>
</gene>
<dbReference type="Proteomes" id="UP000235371">
    <property type="component" value="Unassembled WGS sequence"/>
</dbReference>
<dbReference type="EMBL" id="KZ613790">
    <property type="protein sequence ID" value="PMD60449.1"/>
    <property type="molecule type" value="Genomic_DNA"/>
</dbReference>
<evidence type="ECO:0000313" key="1">
    <source>
        <dbReference type="EMBL" id="PMD60449.1"/>
    </source>
</evidence>
<dbReference type="RefSeq" id="XP_024737353.1">
    <property type="nucleotide sequence ID" value="XM_024872462.1"/>
</dbReference>
<dbReference type="AlphaFoldDB" id="A0A2J6TBN7"/>
<dbReference type="InParanoid" id="A0A2J6TBN7"/>
<organism evidence="1 2">
    <name type="scientific">Hyaloscypha bicolor E</name>
    <dbReference type="NCBI Taxonomy" id="1095630"/>
    <lineage>
        <taxon>Eukaryota</taxon>
        <taxon>Fungi</taxon>
        <taxon>Dikarya</taxon>
        <taxon>Ascomycota</taxon>
        <taxon>Pezizomycotina</taxon>
        <taxon>Leotiomycetes</taxon>
        <taxon>Helotiales</taxon>
        <taxon>Hyaloscyphaceae</taxon>
        <taxon>Hyaloscypha</taxon>
        <taxon>Hyaloscypha bicolor</taxon>
    </lineage>
</organism>
<name>A0A2J6TBN7_9HELO</name>